<feature type="transmembrane region" description="Helical" evidence="1">
    <location>
        <begin position="70"/>
        <end position="98"/>
    </location>
</feature>
<dbReference type="EMBL" id="CP000878">
    <property type="protein sequence ID" value="ABX09551.1"/>
    <property type="molecule type" value="Genomic_DNA"/>
</dbReference>
<sequence>MLLPLLYFIGWLTVQPLRLINSKIPQEDLALFGTILTFVYFCLIIPHWVKVRWKARRPWAALGFFKLSKNYFLVIFWRGLSWALLLISAIGISVWVGSWGVWIGDLKLDIFINAIALGIGVGLAEELIFRGWLLEEMNLIFGFRWGIFIQAAIFSLSHTPFSFGVIGALSVSFGLFLLGIVLAIRKRLDGGSLISCISLHGGLVGIWFLLNEGLISLLPNTPSLLFGPGGLTPNPIGGLIAIVALLWTIWFHRTAFAIAREPWRGARNASSNGATP</sequence>
<dbReference type="eggNOG" id="COG1266">
    <property type="taxonomic scope" value="Bacteria"/>
</dbReference>
<feature type="domain" description="CAAX prenyl protease 2/Lysostaphin resistance protein A-like" evidence="2">
    <location>
        <begin position="110"/>
        <end position="202"/>
    </location>
</feature>
<feature type="transmembrane region" description="Helical" evidence="1">
    <location>
        <begin position="163"/>
        <end position="184"/>
    </location>
</feature>
<protein>
    <recommendedName>
        <fullName evidence="2">CAAX prenyl protease 2/Lysostaphin resistance protein A-like domain-containing protein</fullName>
    </recommendedName>
</protein>
<keyword evidence="1" id="KW-0472">Membrane</keyword>
<dbReference type="HOGENOM" id="CLU_062525_1_0_3"/>
<dbReference type="RefSeq" id="WP_012196172.1">
    <property type="nucleotide sequence ID" value="NC_009976.1"/>
</dbReference>
<dbReference type="OrthoDB" id="3034706at2"/>
<keyword evidence="4" id="KW-1185">Reference proteome</keyword>
<dbReference type="PANTHER" id="PTHR39430">
    <property type="entry name" value="MEMBRANE-ASSOCIATED PROTEASE-RELATED"/>
    <property type="match status" value="1"/>
</dbReference>
<reference evidence="3 4" key="1">
    <citation type="journal article" date="2007" name="PLoS Genet.">
        <title>Patterns and implications of gene gain and loss in the evolution of Prochlorococcus.</title>
        <authorList>
            <person name="Kettler G.C."/>
            <person name="Martiny A.C."/>
            <person name="Huang K."/>
            <person name="Zucker J."/>
            <person name="Coleman M.L."/>
            <person name="Rodrigue S."/>
            <person name="Chen F."/>
            <person name="Lapidus A."/>
            <person name="Ferriera S."/>
            <person name="Johnson J."/>
            <person name="Steglich C."/>
            <person name="Church G.M."/>
            <person name="Richardson P."/>
            <person name="Chisholm S.W."/>
        </authorList>
    </citation>
    <scope>NUCLEOTIDE SEQUENCE [LARGE SCALE GENOMIC DNA]</scope>
    <source>
        <strain evidence="4">MIT 9211</strain>
    </source>
</reference>
<proteinExistence type="predicted"/>
<dbReference type="Pfam" id="PF02517">
    <property type="entry name" value="Rce1-like"/>
    <property type="match status" value="1"/>
</dbReference>
<evidence type="ECO:0000259" key="2">
    <source>
        <dbReference type="Pfam" id="PF02517"/>
    </source>
</evidence>
<dbReference type="KEGG" id="pmj:P9211_16201"/>
<dbReference type="AlphaFoldDB" id="A9BCI9"/>
<organism evidence="3 4">
    <name type="scientific">Prochlorococcus marinus (strain MIT 9211)</name>
    <dbReference type="NCBI Taxonomy" id="93059"/>
    <lineage>
        <taxon>Bacteria</taxon>
        <taxon>Bacillati</taxon>
        <taxon>Cyanobacteriota</taxon>
        <taxon>Cyanophyceae</taxon>
        <taxon>Synechococcales</taxon>
        <taxon>Prochlorococcaceae</taxon>
        <taxon>Prochlorococcus</taxon>
    </lineage>
</organism>
<feature type="transmembrane region" description="Helical" evidence="1">
    <location>
        <begin position="141"/>
        <end position="157"/>
    </location>
</feature>
<accession>A9BCI9</accession>
<feature type="transmembrane region" description="Helical" evidence="1">
    <location>
        <begin position="230"/>
        <end position="251"/>
    </location>
</feature>
<dbReference type="GO" id="GO:0080120">
    <property type="term" value="P:CAAX-box protein maturation"/>
    <property type="evidence" value="ECO:0007669"/>
    <property type="project" value="UniProtKB-ARBA"/>
</dbReference>
<dbReference type="GO" id="GO:0004175">
    <property type="term" value="F:endopeptidase activity"/>
    <property type="evidence" value="ECO:0007669"/>
    <property type="project" value="UniProtKB-ARBA"/>
</dbReference>
<dbReference type="STRING" id="93059.P9211_16201"/>
<dbReference type="PANTHER" id="PTHR39430:SF1">
    <property type="entry name" value="PROTEASE"/>
    <property type="match status" value="1"/>
</dbReference>
<keyword evidence="1" id="KW-0812">Transmembrane</keyword>
<feature type="transmembrane region" description="Helical" evidence="1">
    <location>
        <begin position="110"/>
        <end position="129"/>
    </location>
</feature>
<dbReference type="Proteomes" id="UP000000788">
    <property type="component" value="Chromosome"/>
</dbReference>
<name>A9BCI9_PROM4</name>
<feature type="transmembrane region" description="Helical" evidence="1">
    <location>
        <begin position="191"/>
        <end position="210"/>
    </location>
</feature>
<evidence type="ECO:0000256" key="1">
    <source>
        <dbReference type="SAM" id="Phobius"/>
    </source>
</evidence>
<evidence type="ECO:0000313" key="4">
    <source>
        <dbReference type="Proteomes" id="UP000000788"/>
    </source>
</evidence>
<gene>
    <name evidence="3" type="ordered locus">P9211_16201</name>
</gene>
<feature type="transmembrane region" description="Helical" evidence="1">
    <location>
        <begin position="29"/>
        <end position="49"/>
    </location>
</feature>
<evidence type="ECO:0000313" key="3">
    <source>
        <dbReference type="EMBL" id="ABX09551.1"/>
    </source>
</evidence>
<dbReference type="InterPro" id="IPR003675">
    <property type="entry name" value="Rce1/LyrA-like_dom"/>
</dbReference>
<keyword evidence="1" id="KW-1133">Transmembrane helix</keyword>